<proteinExistence type="predicted"/>
<accession>A0A7W3U0L1</accession>
<evidence type="ECO:0000313" key="4">
    <source>
        <dbReference type="Proteomes" id="UP000544052"/>
    </source>
</evidence>
<gene>
    <name evidence="2" type="ORF">H5R63_08045</name>
    <name evidence="1" type="ORF">H5R64_08250</name>
</gene>
<dbReference type="Proteomes" id="UP000544052">
    <property type="component" value="Unassembled WGS sequence"/>
</dbReference>
<evidence type="ECO:0008006" key="5">
    <source>
        <dbReference type="Google" id="ProtNLM"/>
    </source>
</evidence>
<dbReference type="AlphaFoldDB" id="A0A7W3U0L1"/>
<evidence type="ECO:0000313" key="1">
    <source>
        <dbReference type="EMBL" id="MBB1063745.1"/>
    </source>
</evidence>
<protein>
    <recommendedName>
        <fullName evidence="5">YolD-like family protein</fullName>
    </recommendedName>
</protein>
<evidence type="ECO:0000313" key="3">
    <source>
        <dbReference type="Proteomes" id="UP000518255"/>
    </source>
</evidence>
<name>A0A7W3U0L1_9LACO</name>
<reference evidence="3 4" key="1">
    <citation type="submission" date="2020-07" db="EMBL/GenBank/DDBJ databases">
        <title>Description of Limosilactobacillus balticus sp. nov., Limosilactobacillus agrestis sp. nov., Limosilactobacillus albertensis sp. nov., Limosilactobacillus rudii sp. nov., Limosilactobacillus fastidiosus sp. nov., five novel Limosilactobacillus species isolated from the vertebrate gastrointestinal tract, and proposal of 6 subspecies of Limosilactobacillus reuteri adapted to the gastrointestinal tract of specific vertebrate hosts.</title>
        <authorList>
            <person name="Li F."/>
            <person name="Cheng C."/>
            <person name="Zheng J."/>
            <person name="Quevedo R.M."/>
            <person name="Li J."/>
            <person name="Roos S."/>
            <person name="Gaenzle M.G."/>
            <person name="Walter J."/>
        </authorList>
    </citation>
    <scope>NUCLEOTIDE SEQUENCE [LARGE SCALE GENOMIC DNA]</scope>
    <source>
        <strain evidence="2 3">WF-MA3-C</strain>
        <strain evidence="1 4">WF-MO7-1</strain>
    </source>
</reference>
<dbReference type="EMBL" id="JACIUY010000064">
    <property type="protein sequence ID" value="MBB1086726.1"/>
    <property type="molecule type" value="Genomic_DNA"/>
</dbReference>
<dbReference type="Proteomes" id="UP000518255">
    <property type="component" value="Unassembled WGS sequence"/>
</dbReference>
<comment type="caution">
    <text evidence="2">The sequence shown here is derived from an EMBL/GenBank/DDBJ whole genome shotgun (WGS) entry which is preliminary data.</text>
</comment>
<dbReference type="EMBL" id="JACIUZ010000044">
    <property type="protein sequence ID" value="MBB1063745.1"/>
    <property type="molecule type" value="Genomic_DNA"/>
</dbReference>
<evidence type="ECO:0000313" key="2">
    <source>
        <dbReference type="EMBL" id="MBB1086726.1"/>
    </source>
</evidence>
<keyword evidence="4" id="KW-1185">Reference proteome</keyword>
<sequence length="112" mass="13247">MFEMQMEQSLFKSTSTFLNNKLQQLLDNDFSVQKEQIKLLTPQPIKQRLSFLERTINSRIKVLVQLMPVNNTGYPVNVRGTVKRMRDERYLIQSHNVSYVVDINQIRYIANI</sequence>
<organism evidence="2 3">
    <name type="scientific">Limosilactobacillus fastidiosus</name>
    <dbReference type="NCBI Taxonomy" id="2759855"/>
    <lineage>
        <taxon>Bacteria</taxon>
        <taxon>Bacillati</taxon>
        <taxon>Bacillota</taxon>
        <taxon>Bacilli</taxon>
        <taxon>Lactobacillales</taxon>
        <taxon>Lactobacillaceae</taxon>
        <taxon>Limosilactobacillus</taxon>
    </lineage>
</organism>